<name>A0A2P5DCS4_PARAD</name>
<organism evidence="2 3">
    <name type="scientific">Parasponia andersonii</name>
    <name type="common">Sponia andersonii</name>
    <dbReference type="NCBI Taxonomy" id="3476"/>
    <lineage>
        <taxon>Eukaryota</taxon>
        <taxon>Viridiplantae</taxon>
        <taxon>Streptophyta</taxon>
        <taxon>Embryophyta</taxon>
        <taxon>Tracheophyta</taxon>
        <taxon>Spermatophyta</taxon>
        <taxon>Magnoliopsida</taxon>
        <taxon>eudicotyledons</taxon>
        <taxon>Gunneridae</taxon>
        <taxon>Pentapetalae</taxon>
        <taxon>rosids</taxon>
        <taxon>fabids</taxon>
        <taxon>Rosales</taxon>
        <taxon>Cannabaceae</taxon>
        <taxon>Parasponia</taxon>
    </lineage>
</organism>
<gene>
    <name evidence="2" type="ORF">PanWU01x14_075160</name>
</gene>
<feature type="non-terminal residue" evidence="2">
    <location>
        <position position="1"/>
    </location>
</feature>
<accession>A0A2P5DCS4</accession>
<dbReference type="AlphaFoldDB" id="A0A2P5DCS4"/>
<keyword evidence="3" id="KW-1185">Reference proteome</keyword>
<sequence length="77" mass="8282">AGGDGGFNVDSDSRKKRGQIFIRFDIISTVSHAQMSSSSSEPQSKMCTNTSPTWPRHSSTSSSIIASSRCSFLLIVI</sequence>
<feature type="compositionally biased region" description="Low complexity" evidence="1">
    <location>
        <begin position="51"/>
        <end position="61"/>
    </location>
</feature>
<evidence type="ECO:0000256" key="1">
    <source>
        <dbReference type="SAM" id="MobiDB-lite"/>
    </source>
</evidence>
<feature type="compositionally biased region" description="Low complexity" evidence="1">
    <location>
        <begin position="33"/>
        <end position="44"/>
    </location>
</feature>
<evidence type="ECO:0000313" key="2">
    <source>
        <dbReference type="EMBL" id="PON71077.1"/>
    </source>
</evidence>
<dbReference type="Proteomes" id="UP000237105">
    <property type="component" value="Unassembled WGS sequence"/>
</dbReference>
<comment type="caution">
    <text evidence="2">The sequence shown here is derived from an EMBL/GenBank/DDBJ whole genome shotgun (WGS) entry which is preliminary data.</text>
</comment>
<protein>
    <submittedName>
        <fullName evidence="2">Uncharacterized protein</fullName>
    </submittedName>
</protein>
<proteinExistence type="predicted"/>
<reference evidence="3" key="1">
    <citation type="submission" date="2016-06" db="EMBL/GenBank/DDBJ databases">
        <title>Parallel loss of symbiosis genes in relatives of nitrogen-fixing non-legume Parasponia.</title>
        <authorList>
            <person name="Van Velzen R."/>
            <person name="Holmer R."/>
            <person name="Bu F."/>
            <person name="Rutten L."/>
            <person name="Van Zeijl A."/>
            <person name="Liu W."/>
            <person name="Santuari L."/>
            <person name="Cao Q."/>
            <person name="Sharma T."/>
            <person name="Shen D."/>
            <person name="Roswanjaya Y."/>
            <person name="Wardhani T."/>
            <person name="Kalhor M.S."/>
            <person name="Jansen J."/>
            <person name="Van den Hoogen J."/>
            <person name="Gungor B."/>
            <person name="Hartog M."/>
            <person name="Hontelez J."/>
            <person name="Verver J."/>
            <person name="Yang W.-C."/>
            <person name="Schijlen E."/>
            <person name="Repin R."/>
            <person name="Schilthuizen M."/>
            <person name="Schranz E."/>
            <person name="Heidstra R."/>
            <person name="Miyata K."/>
            <person name="Fedorova E."/>
            <person name="Kohlen W."/>
            <person name="Bisseling T."/>
            <person name="Smit S."/>
            <person name="Geurts R."/>
        </authorList>
    </citation>
    <scope>NUCLEOTIDE SEQUENCE [LARGE SCALE GENOMIC DNA]</scope>
    <source>
        <strain evidence="3">cv. WU1-14</strain>
    </source>
</reference>
<dbReference type="EMBL" id="JXTB01000046">
    <property type="protein sequence ID" value="PON71077.1"/>
    <property type="molecule type" value="Genomic_DNA"/>
</dbReference>
<feature type="region of interest" description="Disordered" evidence="1">
    <location>
        <begin position="33"/>
        <end position="61"/>
    </location>
</feature>
<evidence type="ECO:0000313" key="3">
    <source>
        <dbReference type="Proteomes" id="UP000237105"/>
    </source>
</evidence>